<dbReference type="Pfam" id="PF01943">
    <property type="entry name" value="Polysacc_synt"/>
    <property type="match status" value="1"/>
</dbReference>
<feature type="compositionally biased region" description="Basic and acidic residues" evidence="6">
    <location>
        <begin position="236"/>
        <end position="246"/>
    </location>
</feature>
<feature type="transmembrane region" description="Helical" evidence="7">
    <location>
        <begin position="350"/>
        <end position="370"/>
    </location>
</feature>
<feature type="transmembrane region" description="Helical" evidence="7">
    <location>
        <begin position="481"/>
        <end position="500"/>
    </location>
</feature>
<feature type="region of interest" description="Disordered" evidence="6">
    <location>
        <begin position="212"/>
        <end position="255"/>
    </location>
</feature>
<feature type="transmembrane region" description="Helical" evidence="7">
    <location>
        <begin position="298"/>
        <end position="318"/>
    </location>
</feature>
<reference evidence="8 9" key="1">
    <citation type="journal article" date="2015" name="J. Biotechnol.">
        <title>Complete genome sequence of Paenibacillus beijingensis 7188(T) (=DSM 24997(T)), a novel rhizobacterium from jujube garden soil.</title>
        <authorList>
            <person name="Kwak Y."/>
            <person name="Shin J.H."/>
        </authorList>
    </citation>
    <scope>NUCLEOTIDE SEQUENCE [LARGE SCALE GENOMIC DNA]</scope>
    <source>
        <strain evidence="8 9">DSM 24997</strain>
    </source>
</reference>
<dbReference type="PATRIC" id="fig|1126833.4.peg.2303"/>
<evidence type="ECO:0000256" key="6">
    <source>
        <dbReference type="SAM" id="MobiDB-lite"/>
    </source>
</evidence>
<dbReference type="HOGENOM" id="CLU_022017_2_1_9"/>
<feature type="transmembrane region" description="Helical" evidence="7">
    <location>
        <begin position="554"/>
        <end position="576"/>
    </location>
</feature>
<dbReference type="InterPro" id="IPR002797">
    <property type="entry name" value="Polysacc_synth"/>
</dbReference>
<comment type="subcellular location">
    <subcellularLocation>
        <location evidence="1">Cell membrane</location>
        <topology evidence="1">Multi-pass membrane protein</topology>
    </subcellularLocation>
</comment>
<dbReference type="GO" id="GO:0005886">
    <property type="term" value="C:plasma membrane"/>
    <property type="evidence" value="ECO:0007669"/>
    <property type="project" value="UniProtKB-SubCell"/>
</dbReference>
<dbReference type="KEGG" id="pbj:VN24_10465"/>
<evidence type="ECO:0000256" key="3">
    <source>
        <dbReference type="ARBA" id="ARBA00022692"/>
    </source>
</evidence>
<keyword evidence="5 7" id="KW-0472">Membrane</keyword>
<feature type="transmembrane region" description="Helical" evidence="7">
    <location>
        <begin position="43"/>
        <end position="64"/>
    </location>
</feature>
<organism evidence="8 9">
    <name type="scientific">Paenibacillus beijingensis</name>
    <dbReference type="NCBI Taxonomy" id="1126833"/>
    <lineage>
        <taxon>Bacteria</taxon>
        <taxon>Bacillati</taxon>
        <taxon>Bacillota</taxon>
        <taxon>Bacilli</taxon>
        <taxon>Bacillales</taxon>
        <taxon>Paenibacillaceae</taxon>
        <taxon>Paenibacillus</taxon>
    </lineage>
</organism>
<evidence type="ECO:0000256" key="2">
    <source>
        <dbReference type="ARBA" id="ARBA00022475"/>
    </source>
</evidence>
<dbReference type="Proteomes" id="UP000032633">
    <property type="component" value="Chromosome"/>
</dbReference>
<dbReference type="PANTHER" id="PTHR30250">
    <property type="entry name" value="PST FAMILY PREDICTED COLANIC ACID TRANSPORTER"/>
    <property type="match status" value="1"/>
</dbReference>
<feature type="transmembrane region" description="Helical" evidence="7">
    <location>
        <begin position="391"/>
        <end position="410"/>
    </location>
</feature>
<evidence type="ECO:0000313" key="8">
    <source>
        <dbReference type="EMBL" id="AJY77645.1"/>
    </source>
</evidence>
<dbReference type="InterPro" id="IPR050833">
    <property type="entry name" value="Poly_Biosynth_Transport"/>
</dbReference>
<dbReference type="STRING" id="1126833.VN24_10465"/>
<evidence type="ECO:0000256" key="7">
    <source>
        <dbReference type="SAM" id="Phobius"/>
    </source>
</evidence>
<keyword evidence="3 7" id="KW-0812">Transmembrane</keyword>
<name>A0A0D5NR85_9BACL</name>
<reference evidence="9" key="2">
    <citation type="submission" date="2015-03" db="EMBL/GenBank/DDBJ databases">
        <title>Genome sequence of Paenibacillus beijingensis strain DSM 24997T.</title>
        <authorList>
            <person name="Kwak Y."/>
            <person name="Shin J.-H."/>
        </authorList>
    </citation>
    <scope>NUCLEOTIDE SEQUENCE [LARGE SCALE GENOMIC DNA]</scope>
    <source>
        <strain evidence="9">DSM 24997</strain>
    </source>
</reference>
<protein>
    <submittedName>
        <fullName evidence="8">Uncharacterized protein</fullName>
    </submittedName>
</protein>
<gene>
    <name evidence="8" type="ORF">VN24_10465</name>
</gene>
<accession>A0A0D5NR85</accession>
<keyword evidence="2" id="KW-1003">Cell membrane</keyword>
<proteinExistence type="predicted"/>
<feature type="transmembrane region" description="Helical" evidence="7">
    <location>
        <begin position="84"/>
        <end position="110"/>
    </location>
</feature>
<dbReference type="PANTHER" id="PTHR30250:SF29">
    <property type="entry name" value="POLYSACCHARIDE BIOSYNTHESIS PROTEIN C-TERMINAL DOMAIN-CONTAINING PROTEIN"/>
    <property type="match status" value="1"/>
</dbReference>
<feature type="transmembrane region" description="Helical" evidence="7">
    <location>
        <begin position="179"/>
        <end position="202"/>
    </location>
</feature>
<keyword evidence="9" id="KW-1185">Reference proteome</keyword>
<feature type="transmembrane region" description="Helical" evidence="7">
    <location>
        <begin position="155"/>
        <end position="173"/>
    </location>
</feature>
<keyword evidence="4 7" id="KW-1133">Transmembrane helix</keyword>
<sequence length="609" mass="60672">MFGAAAVMAGAALVSKLLGTMQKIPLQNVAGDRVFGIYNAVYPFYQLLLVLATAGLPVAVSLLVAQRLEAGDLRGARRIRTAGLLLLGSGGAAGFAAMWTGAPVLAGWIGDPAVAPAIRTVSLALWTVPALAALRGYAQGIGVIAGPALSQLAEQTVRVAAMIALLAIGWEAGWSEAGLAAGAMSGSAFGGAAGLLFMAVYLRGRRGADETASAVESLPDARTRQPGEGRAGMSSDSRHAAVDDAPGKALDTTSGQRGIAVVRHPKKIAVEAHLRNNIRTSASAAASLRQLAAEMKRLAALALPVALGAIVVPVAGAVDAFTVPRLMHRSGMTAAEAMEQFGIYSRCQPLVQLVVMVAAAAASALVPAIARARFRGDAAGAARQASLAMRAAWLIGLPASAGLALLAGPLNVMLYGDDTGRLTFALVGSTALAGALNAVAAPALQGLGAVRLPAAFLLASALLKAALNAALVPALGIAGAAWAGIAALGAAALLGAAAVARAARAAGGAAPLPARGRLRAAAGTAAALAVMAAALLAAERALQSPLGRMLPPRAAAAALALTGVAVGAGAYAAALLRCGGIGARELRALPGGEALAARLERWRLLPPRR</sequence>
<feature type="transmembrane region" description="Helical" evidence="7">
    <location>
        <begin position="116"/>
        <end position="134"/>
    </location>
</feature>
<evidence type="ECO:0000313" key="9">
    <source>
        <dbReference type="Proteomes" id="UP000032633"/>
    </source>
</evidence>
<evidence type="ECO:0000256" key="5">
    <source>
        <dbReference type="ARBA" id="ARBA00023136"/>
    </source>
</evidence>
<evidence type="ECO:0000256" key="1">
    <source>
        <dbReference type="ARBA" id="ARBA00004651"/>
    </source>
</evidence>
<dbReference type="InterPro" id="IPR024923">
    <property type="entry name" value="PG_synth_SpoVB"/>
</dbReference>
<evidence type="ECO:0000256" key="4">
    <source>
        <dbReference type="ARBA" id="ARBA00022989"/>
    </source>
</evidence>
<dbReference type="AlphaFoldDB" id="A0A0D5NR85"/>
<feature type="transmembrane region" description="Helical" evidence="7">
    <location>
        <begin position="422"/>
        <end position="444"/>
    </location>
</feature>
<dbReference type="PIRSF" id="PIRSF038958">
    <property type="entry name" value="PG_synth_SpoVB"/>
    <property type="match status" value="1"/>
</dbReference>
<feature type="transmembrane region" description="Helical" evidence="7">
    <location>
        <begin position="520"/>
        <end position="542"/>
    </location>
</feature>
<dbReference type="EMBL" id="CP011058">
    <property type="protein sequence ID" value="AJY77645.1"/>
    <property type="molecule type" value="Genomic_DNA"/>
</dbReference>
<feature type="transmembrane region" description="Helical" evidence="7">
    <location>
        <begin position="456"/>
        <end position="475"/>
    </location>
</feature>